<feature type="domain" description="C2H2-type" evidence="10">
    <location>
        <begin position="161"/>
        <end position="189"/>
    </location>
</feature>
<protein>
    <submittedName>
        <fullName evidence="12">Protein PFC0760c-like</fullName>
    </submittedName>
</protein>
<dbReference type="SUPFAM" id="SSF57667">
    <property type="entry name" value="beta-beta-alpha zinc fingers"/>
    <property type="match status" value="7"/>
</dbReference>
<organism evidence="11 12">
    <name type="scientific">Trichoplusia ni</name>
    <name type="common">Cabbage looper</name>
    <dbReference type="NCBI Taxonomy" id="7111"/>
    <lineage>
        <taxon>Eukaryota</taxon>
        <taxon>Metazoa</taxon>
        <taxon>Ecdysozoa</taxon>
        <taxon>Arthropoda</taxon>
        <taxon>Hexapoda</taxon>
        <taxon>Insecta</taxon>
        <taxon>Pterygota</taxon>
        <taxon>Neoptera</taxon>
        <taxon>Endopterygota</taxon>
        <taxon>Lepidoptera</taxon>
        <taxon>Glossata</taxon>
        <taxon>Ditrysia</taxon>
        <taxon>Noctuoidea</taxon>
        <taxon>Noctuidae</taxon>
        <taxon>Plusiinae</taxon>
        <taxon>Trichoplusia</taxon>
    </lineage>
</organism>
<evidence type="ECO:0000259" key="10">
    <source>
        <dbReference type="PROSITE" id="PS50157"/>
    </source>
</evidence>
<proteinExistence type="predicted"/>
<evidence type="ECO:0000256" key="7">
    <source>
        <dbReference type="ARBA" id="ARBA00023242"/>
    </source>
</evidence>
<feature type="compositionally biased region" description="Basic and acidic residues" evidence="9">
    <location>
        <begin position="640"/>
        <end position="650"/>
    </location>
</feature>
<dbReference type="GO" id="GO:0003700">
    <property type="term" value="F:DNA-binding transcription factor activity"/>
    <property type="evidence" value="ECO:0007669"/>
    <property type="project" value="TreeGrafter"/>
</dbReference>
<dbReference type="InParanoid" id="A0A7E5X5R2"/>
<dbReference type="Gene3D" id="3.30.160.60">
    <property type="entry name" value="Classic Zinc Finger"/>
    <property type="match status" value="10"/>
</dbReference>
<dbReference type="Proteomes" id="UP000322000">
    <property type="component" value="Chromosome 3"/>
</dbReference>
<evidence type="ECO:0000256" key="9">
    <source>
        <dbReference type="SAM" id="MobiDB-lite"/>
    </source>
</evidence>
<evidence type="ECO:0000256" key="5">
    <source>
        <dbReference type="ARBA" id="ARBA00022833"/>
    </source>
</evidence>
<dbReference type="PANTHER" id="PTHR24404:SF114">
    <property type="entry name" value="KLUMPFUSS, ISOFORM B-RELATED"/>
    <property type="match status" value="1"/>
</dbReference>
<feature type="domain" description="C2H2-type" evidence="10">
    <location>
        <begin position="47"/>
        <end position="71"/>
    </location>
</feature>
<feature type="domain" description="C2H2-type" evidence="10">
    <location>
        <begin position="306"/>
        <end position="334"/>
    </location>
</feature>
<evidence type="ECO:0000256" key="4">
    <source>
        <dbReference type="ARBA" id="ARBA00022771"/>
    </source>
</evidence>
<dbReference type="GO" id="GO:0000978">
    <property type="term" value="F:RNA polymerase II cis-regulatory region sequence-specific DNA binding"/>
    <property type="evidence" value="ECO:0007669"/>
    <property type="project" value="TreeGrafter"/>
</dbReference>
<keyword evidence="4 8" id="KW-0863">Zinc-finger</keyword>
<accession>A0A7E5X5R2</accession>
<evidence type="ECO:0000256" key="3">
    <source>
        <dbReference type="ARBA" id="ARBA00022737"/>
    </source>
</evidence>
<feature type="domain" description="C2H2-type" evidence="10">
    <location>
        <begin position="248"/>
        <end position="277"/>
    </location>
</feature>
<dbReference type="GeneID" id="113508882"/>
<comment type="subcellular location">
    <subcellularLocation>
        <location evidence="1">Nucleus</location>
    </subcellularLocation>
</comment>
<dbReference type="RefSeq" id="XP_026747847.1">
    <property type="nucleotide sequence ID" value="XM_026892046.1"/>
</dbReference>
<dbReference type="InterPro" id="IPR036236">
    <property type="entry name" value="Znf_C2H2_sf"/>
</dbReference>
<keyword evidence="5" id="KW-0862">Zinc</keyword>
<dbReference type="Pfam" id="PF00096">
    <property type="entry name" value="zf-C2H2"/>
    <property type="match status" value="5"/>
</dbReference>
<keyword evidence="6" id="KW-0238">DNA-binding</keyword>
<evidence type="ECO:0000256" key="1">
    <source>
        <dbReference type="ARBA" id="ARBA00004123"/>
    </source>
</evidence>
<feature type="domain" description="C2H2-type" evidence="10">
    <location>
        <begin position="76"/>
        <end position="103"/>
    </location>
</feature>
<evidence type="ECO:0000256" key="6">
    <source>
        <dbReference type="ARBA" id="ARBA00023125"/>
    </source>
</evidence>
<dbReference type="KEGG" id="tnl:113508882"/>
<dbReference type="InterPro" id="IPR013087">
    <property type="entry name" value="Znf_C2H2_type"/>
</dbReference>
<keyword evidence="2" id="KW-0479">Metal-binding</keyword>
<evidence type="ECO:0000256" key="8">
    <source>
        <dbReference type="PROSITE-ProRule" id="PRU00042"/>
    </source>
</evidence>
<sequence length="1067" mass="124939">MREKRKKKNAKPTPKQTCYPCTECGKKFTSSALWKAHSKLHTTEYPYKCELCEYTCKIKKYLSRHVKKVHTKPVGNQCTVCGKCFHFDCNLQKHMRVHTGEKPYKCKVCGKAFSSSYSLSGHKLIHTGEKPFQCAFCDYACRDNSTIRRHQERHMGITKDYPCTICKKSFKNKSSLQIHVDEVHFDLDTRKNPCQQCDKLFKTKASLRLHVKTVHNKDNRVKCEICNAKVTRNNLKSHMRRHVDVKPYKCSFKKCGRRFKHKGDLKKHSITHYPSHQYQCGYCERRFARRHRLNLHERLHNSGRRVECHYCGVTFATKTYLGRHIKKAHGPNSKKYICDICEIVTYTRKGIILHVKYGHGTENETICRICNKDYLKYLSLKEHYMKRHNIKYSLIPKKKEDEVIIKEEPYELEITTDTNAQTDYIYEVDMKQENTEVEPDILSPQPAYPIDTDSIAYSRQVLSEDMSRSLLERERLLEDDEFYIGRLVKKTRDRVLPKQIIDKRKEEKVKRSIEKLLSEARIQREWREIEKLRREYNKRIRMATHIGNKTENKSIRYFKKPETNTNNNRNNEENGNGDSIPNSNENGDENNTNNATDEAGDENFDGTGDNNNRSEETGDGKVNDDDDGNSIGDVDDQNDIDYRESDSENDEVNRNKITFNTHQCYICFKLFKTKSDLKRHCTEHFDICNEKMLKKCPFCGYVTNLQITRHIRLVHNVYIELPYAKIKERTSGNGSKYVFHIDDGCELEIIPSISNLNKIASMKIDESNRQKKNVFLGKTKLVKKGNDWIVEKQPVNLNNDYLLPEFSKDDYKKIKDIGNGYLSRIKSLSFLAKKKGLKMLFPCYGCEKICLSMCALKLHSRKHENNPKAFKPKVWKNKILNCYNSKNIKKKKSQKVITPRIKVKDINFDVNNIREVGGKKLNINSAVSLTFNNQAKPNPVKNKHRCDKELIEFYDNNIKGGDIEFWQFLKIFNKMGRENINDFQDLENRTDFGMHKMYNSNTEVNTNNIKASNTTDNVASVKTKGGLRKVVRKGKNKFTRAIMISKKEYLKRNQIKDEMRKRLKDSQ</sequence>
<keyword evidence="7" id="KW-0539">Nucleus</keyword>
<dbReference type="GO" id="GO:0008270">
    <property type="term" value="F:zinc ion binding"/>
    <property type="evidence" value="ECO:0007669"/>
    <property type="project" value="UniProtKB-KW"/>
</dbReference>
<dbReference type="GO" id="GO:0006357">
    <property type="term" value="P:regulation of transcription by RNA polymerase II"/>
    <property type="evidence" value="ECO:0007669"/>
    <property type="project" value="TreeGrafter"/>
</dbReference>
<dbReference type="GO" id="GO:0005634">
    <property type="term" value="C:nucleus"/>
    <property type="evidence" value="ECO:0007669"/>
    <property type="project" value="UniProtKB-SubCell"/>
</dbReference>
<dbReference type="InterPro" id="IPR050589">
    <property type="entry name" value="Ikaros_C2H2-ZF"/>
</dbReference>
<feature type="region of interest" description="Disordered" evidence="9">
    <location>
        <begin position="551"/>
        <end position="650"/>
    </location>
</feature>
<dbReference type="PANTHER" id="PTHR24404">
    <property type="entry name" value="ZINC FINGER PROTEIN"/>
    <property type="match status" value="1"/>
</dbReference>
<feature type="domain" description="C2H2-type" evidence="10">
    <location>
        <begin position="192"/>
        <end position="220"/>
    </location>
</feature>
<dbReference type="PROSITE" id="PS50157">
    <property type="entry name" value="ZINC_FINGER_C2H2_2"/>
    <property type="match status" value="11"/>
</dbReference>
<reference evidence="12" key="1">
    <citation type="submission" date="2025-08" db="UniProtKB">
        <authorList>
            <consortium name="RefSeq"/>
        </authorList>
    </citation>
    <scope>IDENTIFICATION</scope>
</reference>
<evidence type="ECO:0000256" key="2">
    <source>
        <dbReference type="ARBA" id="ARBA00022723"/>
    </source>
</evidence>
<dbReference type="FunFam" id="3.30.160.60:FF:002090">
    <property type="entry name" value="Zinc finger protein 473"/>
    <property type="match status" value="1"/>
</dbReference>
<feature type="compositionally biased region" description="Low complexity" evidence="9">
    <location>
        <begin position="563"/>
        <end position="577"/>
    </location>
</feature>
<dbReference type="SMART" id="SM00355">
    <property type="entry name" value="ZnF_C2H2"/>
    <property type="match status" value="16"/>
</dbReference>
<evidence type="ECO:0000313" key="11">
    <source>
        <dbReference type="Proteomes" id="UP000322000"/>
    </source>
</evidence>
<dbReference type="OrthoDB" id="8117402at2759"/>
<feature type="domain" description="C2H2-type" evidence="10">
    <location>
        <begin position="132"/>
        <end position="159"/>
    </location>
</feature>
<gene>
    <name evidence="12" type="primary">LOC113508882</name>
</gene>
<name>A0A7E5X5R2_TRINI</name>
<feature type="compositionally biased region" description="Basic and acidic residues" evidence="9">
    <location>
        <begin position="612"/>
        <end position="623"/>
    </location>
</feature>
<feature type="compositionally biased region" description="Basic and acidic residues" evidence="9">
    <location>
        <begin position="551"/>
        <end position="562"/>
    </location>
</feature>
<dbReference type="AlphaFoldDB" id="A0A7E5X5R2"/>
<keyword evidence="3" id="KW-0677">Repeat</keyword>
<feature type="compositionally biased region" description="Acidic residues" evidence="9">
    <location>
        <begin position="624"/>
        <end position="639"/>
    </location>
</feature>
<keyword evidence="11" id="KW-1185">Reference proteome</keyword>
<dbReference type="PROSITE" id="PS00028">
    <property type="entry name" value="ZINC_FINGER_C2H2_1"/>
    <property type="match status" value="12"/>
</dbReference>
<feature type="domain" description="C2H2-type" evidence="10">
    <location>
        <begin position="278"/>
        <end position="305"/>
    </location>
</feature>
<dbReference type="Pfam" id="PF13465">
    <property type="entry name" value="zf-H2C2_2"/>
    <property type="match status" value="1"/>
</dbReference>
<feature type="domain" description="C2H2-type" evidence="10">
    <location>
        <begin position="19"/>
        <end position="46"/>
    </location>
</feature>
<feature type="domain" description="C2H2-type" evidence="10">
    <location>
        <begin position="104"/>
        <end position="131"/>
    </location>
</feature>
<feature type="domain" description="C2H2-type" evidence="10">
    <location>
        <begin position="662"/>
        <end position="684"/>
    </location>
</feature>
<evidence type="ECO:0000313" key="12">
    <source>
        <dbReference type="RefSeq" id="XP_026747847.1"/>
    </source>
</evidence>